<dbReference type="HOGENOM" id="CLU_2698729_0_0_6"/>
<dbReference type="EMBL" id="CP002038">
    <property type="protein sequence ID" value="ADM99569.1"/>
    <property type="molecule type" value="Genomic_DNA"/>
</dbReference>
<dbReference type="AlphaFoldDB" id="E0SBG5"/>
<keyword evidence="2" id="KW-1185">Reference proteome</keyword>
<dbReference type="Proteomes" id="UP000006859">
    <property type="component" value="Chromosome"/>
</dbReference>
<sequence>MILLFRSAHGDIMEALCCRFYGYEPVLQSWIVFSFILSTLRKCANPENPDEGSYYRDFSSSVMRFVRSGPFRA</sequence>
<protein>
    <submittedName>
        <fullName evidence="1">Uncharacterized protein</fullName>
    </submittedName>
</protein>
<dbReference type="KEGG" id="ddd:Dda3937_04380"/>
<proteinExistence type="predicted"/>
<organism evidence="1 2">
    <name type="scientific">Dickeya dadantii (strain 3937)</name>
    <name type="common">Erwinia chrysanthemi (strain 3937)</name>
    <dbReference type="NCBI Taxonomy" id="198628"/>
    <lineage>
        <taxon>Bacteria</taxon>
        <taxon>Pseudomonadati</taxon>
        <taxon>Pseudomonadota</taxon>
        <taxon>Gammaproteobacteria</taxon>
        <taxon>Enterobacterales</taxon>
        <taxon>Pectobacteriaceae</taxon>
        <taxon>Dickeya</taxon>
    </lineage>
</organism>
<dbReference type="STRING" id="198628.Dda3937_04380"/>
<evidence type="ECO:0000313" key="1">
    <source>
        <dbReference type="EMBL" id="ADM99569.1"/>
    </source>
</evidence>
<accession>E0SBG5</accession>
<gene>
    <name evidence="1" type="ordered locus">Dda3937_04380</name>
</gene>
<evidence type="ECO:0000313" key="2">
    <source>
        <dbReference type="Proteomes" id="UP000006859"/>
    </source>
</evidence>
<name>E0SBG5_DICD3</name>
<reference evidence="1 2" key="1">
    <citation type="journal article" date="2011" name="J. Bacteriol.">
        <title>Genome sequence of the plant-pathogenic bacterium Dickeya dadantii 3937.</title>
        <authorList>
            <person name="Glasner J.D."/>
            <person name="Yang C.H."/>
            <person name="Reverchon S."/>
            <person name="Hugouvieux-Cotte-Pattat N."/>
            <person name="Condemine G."/>
            <person name="Bohin J.P."/>
            <person name="Van Gijsegem F."/>
            <person name="Yang S."/>
            <person name="Franza T."/>
            <person name="Expert D."/>
            <person name="Plunkett G. III"/>
            <person name="San Francisco M.J."/>
            <person name="Charkowski A.O."/>
            <person name="Py B."/>
            <person name="Bell K."/>
            <person name="Rauscher L."/>
            <person name="Rodriguez-Palenzuela P."/>
            <person name="Toussaint A."/>
            <person name="Holeva M.C."/>
            <person name="He S.Y."/>
            <person name="Douet V."/>
            <person name="Boccara M."/>
            <person name="Blanco C."/>
            <person name="Toth I."/>
            <person name="Anderson B.D."/>
            <person name="Biehl B.S."/>
            <person name="Mau B."/>
            <person name="Flynn S.M."/>
            <person name="Barras F."/>
            <person name="Lindeberg M."/>
            <person name="Birch P.R."/>
            <person name="Tsuyumu S."/>
            <person name="Shi X."/>
            <person name="Hibbing M."/>
            <person name="Yap M.N."/>
            <person name="Carpentier M."/>
            <person name="Dassa E."/>
            <person name="Umehara M."/>
            <person name="Kim J.F."/>
            <person name="Rusch M."/>
            <person name="Soni P."/>
            <person name="Mayhew G.F."/>
            <person name="Fouts D.E."/>
            <person name="Gill S.R."/>
            <person name="Blattner F.R."/>
            <person name="Keen N.T."/>
            <person name="Perna N.T."/>
        </authorList>
    </citation>
    <scope>NUCLEOTIDE SEQUENCE [LARGE SCALE GENOMIC DNA]</scope>
    <source>
        <strain evidence="1 2">3937</strain>
    </source>
</reference>